<sequence length="254" mass="28383">MASIAISASLQRACCSSHHHVTNKQNPQTKPAQSLGTKQVSHVVTLNVDGQRNSNVLEQEDKSSSHVDAPKDAADGDELKRGLDTESSLPKFIDDRWKNGTWDLNMFVKDGKMHWDGVIVAEARRRKFLEIYPASATNEEPVLFRSSIIPWWAWFMRSYLPEAELINGRAAMVGFFMAYIVDAFTGVDVIGQTGNLICKAGVFVTVTGVILFRKKEDFQNLKNLADETTLYDKQWQSSSSSQQQNATKPSPKDT</sequence>
<feature type="compositionally biased region" description="Polar residues" evidence="5">
    <location>
        <begin position="23"/>
        <end position="39"/>
    </location>
</feature>
<dbReference type="PANTHER" id="PTHR14154">
    <property type="entry name" value="UPF0041 BRAIN PROTEIN 44-RELATED"/>
    <property type="match status" value="1"/>
</dbReference>
<reference evidence="7" key="1">
    <citation type="journal article" date="2019" name="Gigascience">
        <title>De novo genome assembly of the endangered Acer yangbiense, a plant species with extremely small populations endemic to Yunnan Province, China.</title>
        <authorList>
            <person name="Yang J."/>
            <person name="Wariss H.M."/>
            <person name="Tao L."/>
            <person name="Zhang R."/>
            <person name="Yun Q."/>
            <person name="Hollingsworth P."/>
            <person name="Dao Z."/>
            <person name="Luo G."/>
            <person name="Guo H."/>
            <person name="Ma Y."/>
            <person name="Sun W."/>
        </authorList>
    </citation>
    <scope>NUCLEOTIDE SEQUENCE [LARGE SCALE GENOMIC DNA]</scope>
    <source>
        <strain evidence="7">cv. Malutang</strain>
    </source>
</reference>
<feature type="region of interest" description="Disordered" evidence="5">
    <location>
        <begin position="233"/>
        <end position="254"/>
    </location>
</feature>
<evidence type="ECO:0000313" key="6">
    <source>
        <dbReference type="EMBL" id="TXG54496.1"/>
    </source>
</evidence>
<dbReference type="SUPFAM" id="SSF103511">
    <property type="entry name" value="Chlorophyll a-b binding protein"/>
    <property type="match status" value="1"/>
</dbReference>
<comment type="subcellular location">
    <subcellularLocation>
        <location evidence="1">Membrane</location>
        <topology evidence="1">Multi-pass membrane protein</topology>
    </subcellularLocation>
</comment>
<dbReference type="EMBL" id="VAHF01000009">
    <property type="protein sequence ID" value="TXG54496.1"/>
    <property type="molecule type" value="Genomic_DNA"/>
</dbReference>
<feature type="region of interest" description="Disordered" evidence="5">
    <location>
        <begin position="57"/>
        <end position="82"/>
    </location>
</feature>
<dbReference type="Proteomes" id="UP000323000">
    <property type="component" value="Chromosome 9"/>
</dbReference>
<accession>A0A5C7HE61</accession>
<keyword evidence="3" id="KW-1133">Transmembrane helix</keyword>
<proteinExistence type="predicted"/>
<keyword evidence="7" id="KW-1185">Reference proteome</keyword>
<organism evidence="6 7">
    <name type="scientific">Acer yangbiense</name>
    <dbReference type="NCBI Taxonomy" id="1000413"/>
    <lineage>
        <taxon>Eukaryota</taxon>
        <taxon>Viridiplantae</taxon>
        <taxon>Streptophyta</taxon>
        <taxon>Embryophyta</taxon>
        <taxon>Tracheophyta</taxon>
        <taxon>Spermatophyta</taxon>
        <taxon>Magnoliopsida</taxon>
        <taxon>eudicotyledons</taxon>
        <taxon>Gunneridae</taxon>
        <taxon>Pentapetalae</taxon>
        <taxon>rosids</taxon>
        <taxon>malvids</taxon>
        <taxon>Sapindales</taxon>
        <taxon>Sapindaceae</taxon>
        <taxon>Hippocastanoideae</taxon>
        <taxon>Acereae</taxon>
        <taxon>Acer</taxon>
    </lineage>
</organism>
<dbReference type="OrthoDB" id="566010at2759"/>
<evidence type="ECO:0000256" key="5">
    <source>
        <dbReference type="SAM" id="MobiDB-lite"/>
    </source>
</evidence>
<name>A0A5C7HE61_9ROSI</name>
<feature type="region of interest" description="Disordered" evidence="5">
    <location>
        <begin position="18"/>
        <end position="39"/>
    </location>
</feature>
<comment type="caution">
    <text evidence="6">The sequence shown here is derived from an EMBL/GenBank/DDBJ whole genome shotgun (WGS) entry which is preliminary data.</text>
</comment>
<dbReference type="GO" id="GO:0016020">
    <property type="term" value="C:membrane"/>
    <property type="evidence" value="ECO:0007669"/>
    <property type="project" value="UniProtKB-SubCell"/>
</dbReference>
<keyword evidence="4" id="KW-0472">Membrane</keyword>
<evidence type="ECO:0000256" key="2">
    <source>
        <dbReference type="ARBA" id="ARBA00022692"/>
    </source>
</evidence>
<gene>
    <name evidence="6" type="ORF">EZV62_019752</name>
</gene>
<evidence type="ECO:0000313" key="7">
    <source>
        <dbReference type="Proteomes" id="UP000323000"/>
    </source>
</evidence>
<evidence type="ECO:0000256" key="4">
    <source>
        <dbReference type="ARBA" id="ARBA00023136"/>
    </source>
</evidence>
<evidence type="ECO:0000256" key="3">
    <source>
        <dbReference type="ARBA" id="ARBA00022989"/>
    </source>
</evidence>
<dbReference type="AlphaFoldDB" id="A0A5C7HE61"/>
<feature type="compositionally biased region" description="Low complexity" evidence="5">
    <location>
        <begin position="234"/>
        <end position="244"/>
    </location>
</feature>
<evidence type="ECO:0000256" key="1">
    <source>
        <dbReference type="ARBA" id="ARBA00004141"/>
    </source>
</evidence>
<protein>
    <submittedName>
        <fullName evidence="6">Uncharacterized protein</fullName>
    </submittedName>
</protein>
<keyword evidence="2" id="KW-0812">Transmembrane</keyword>
<feature type="compositionally biased region" description="Basic and acidic residues" evidence="5">
    <location>
        <begin position="59"/>
        <end position="82"/>
    </location>
</feature>